<organism evidence="2 3">
    <name type="scientific">Paxillus rubicundulus Ve08.2h10</name>
    <dbReference type="NCBI Taxonomy" id="930991"/>
    <lineage>
        <taxon>Eukaryota</taxon>
        <taxon>Fungi</taxon>
        <taxon>Dikarya</taxon>
        <taxon>Basidiomycota</taxon>
        <taxon>Agaricomycotina</taxon>
        <taxon>Agaricomycetes</taxon>
        <taxon>Agaricomycetidae</taxon>
        <taxon>Boletales</taxon>
        <taxon>Paxilineae</taxon>
        <taxon>Paxillaceae</taxon>
        <taxon>Paxillus</taxon>
    </lineage>
</organism>
<reference evidence="2 3" key="1">
    <citation type="submission" date="2014-04" db="EMBL/GenBank/DDBJ databases">
        <authorList>
            <consortium name="DOE Joint Genome Institute"/>
            <person name="Kuo A."/>
            <person name="Kohler A."/>
            <person name="Jargeat P."/>
            <person name="Nagy L.G."/>
            <person name="Floudas D."/>
            <person name="Copeland A."/>
            <person name="Barry K.W."/>
            <person name="Cichocki N."/>
            <person name="Veneault-Fourrey C."/>
            <person name="LaButti K."/>
            <person name="Lindquist E.A."/>
            <person name="Lipzen A."/>
            <person name="Lundell T."/>
            <person name="Morin E."/>
            <person name="Murat C."/>
            <person name="Sun H."/>
            <person name="Tunlid A."/>
            <person name="Henrissat B."/>
            <person name="Grigoriev I.V."/>
            <person name="Hibbett D.S."/>
            <person name="Martin F."/>
            <person name="Nordberg H.P."/>
            <person name="Cantor M.N."/>
            <person name="Hua S.X."/>
        </authorList>
    </citation>
    <scope>NUCLEOTIDE SEQUENCE [LARGE SCALE GENOMIC DNA]</scope>
    <source>
        <strain evidence="2 3">Ve08.2h10</strain>
    </source>
</reference>
<feature type="compositionally biased region" description="Basic and acidic residues" evidence="1">
    <location>
        <begin position="99"/>
        <end position="108"/>
    </location>
</feature>
<dbReference type="Proteomes" id="UP000054538">
    <property type="component" value="Unassembled WGS sequence"/>
</dbReference>
<evidence type="ECO:0000313" key="3">
    <source>
        <dbReference type="Proteomes" id="UP000054538"/>
    </source>
</evidence>
<reference evidence="3" key="2">
    <citation type="submission" date="2015-01" db="EMBL/GenBank/DDBJ databases">
        <title>Evolutionary Origins and Diversification of the Mycorrhizal Mutualists.</title>
        <authorList>
            <consortium name="DOE Joint Genome Institute"/>
            <consortium name="Mycorrhizal Genomics Consortium"/>
            <person name="Kohler A."/>
            <person name="Kuo A."/>
            <person name="Nagy L.G."/>
            <person name="Floudas D."/>
            <person name="Copeland A."/>
            <person name="Barry K.W."/>
            <person name="Cichocki N."/>
            <person name="Veneault-Fourrey C."/>
            <person name="LaButti K."/>
            <person name="Lindquist E.A."/>
            <person name="Lipzen A."/>
            <person name="Lundell T."/>
            <person name="Morin E."/>
            <person name="Murat C."/>
            <person name="Riley R."/>
            <person name="Ohm R."/>
            <person name="Sun H."/>
            <person name="Tunlid A."/>
            <person name="Henrissat B."/>
            <person name="Grigoriev I.V."/>
            <person name="Hibbett D.S."/>
            <person name="Martin F."/>
        </authorList>
    </citation>
    <scope>NUCLEOTIDE SEQUENCE [LARGE SCALE GENOMIC DNA]</scope>
    <source>
        <strain evidence="3">Ve08.2h10</strain>
    </source>
</reference>
<protein>
    <submittedName>
        <fullName evidence="2">Uncharacterized protein</fullName>
    </submittedName>
</protein>
<proteinExistence type="predicted"/>
<evidence type="ECO:0000256" key="1">
    <source>
        <dbReference type="SAM" id="MobiDB-lite"/>
    </source>
</evidence>
<sequence length="154" mass="16827">MYTRNRSLGAAPVVRRRVSLPLSGVGTAGPITAPRLRESLGEGCEILSVLVEEVRRAKHQHQHHEEAAMRERECEAVNVLATSVKVCQVVVARDRTLGCERSSSGDRRGGRRGARPLSSCGGKAFKRNGRSQSASAPENRGYHVGWRPSQMQIS</sequence>
<evidence type="ECO:0000313" key="2">
    <source>
        <dbReference type="EMBL" id="KIK92793.1"/>
    </source>
</evidence>
<gene>
    <name evidence="2" type="ORF">PAXRUDRAFT_554926</name>
</gene>
<dbReference type="InParanoid" id="A0A0D0DMF1"/>
<accession>A0A0D0DMF1</accession>
<feature type="region of interest" description="Disordered" evidence="1">
    <location>
        <begin position="99"/>
        <end position="154"/>
    </location>
</feature>
<name>A0A0D0DMF1_9AGAM</name>
<dbReference type="HOGENOM" id="CLU_1704810_0_0_1"/>
<dbReference type="EMBL" id="KN825243">
    <property type="protein sequence ID" value="KIK92793.1"/>
    <property type="molecule type" value="Genomic_DNA"/>
</dbReference>
<dbReference type="AlphaFoldDB" id="A0A0D0DMF1"/>
<keyword evidence="3" id="KW-1185">Reference proteome</keyword>